<reference evidence="1 2" key="1">
    <citation type="submission" date="2019-05" db="EMBL/GenBank/DDBJ databases">
        <title>Panacibacter sp. strain 17mud1-8 Genome sequencing and assembly.</title>
        <authorList>
            <person name="Chhetri G."/>
        </authorList>
    </citation>
    <scope>NUCLEOTIDE SEQUENCE [LARGE SCALE GENOMIC DNA]</scope>
    <source>
        <strain evidence="1 2">17mud1-8</strain>
    </source>
</reference>
<comment type="caution">
    <text evidence="1">The sequence shown here is derived from an EMBL/GenBank/DDBJ whole genome shotgun (WGS) entry which is preliminary data.</text>
</comment>
<sequence>MSIIKRKWSEAQKLQIIQEVESNGLHETLRKYNLSQSLFHKWRRAYNGEGMQGLKPRYKTVDPGVRLLEQENERLKRIIAKQALEIEFKDELLKKSH</sequence>
<organism evidence="1 2">
    <name type="scientific">Ilyomonas limi</name>
    <dbReference type="NCBI Taxonomy" id="2575867"/>
    <lineage>
        <taxon>Bacteria</taxon>
        <taxon>Pseudomonadati</taxon>
        <taxon>Bacteroidota</taxon>
        <taxon>Chitinophagia</taxon>
        <taxon>Chitinophagales</taxon>
        <taxon>Chitinophagaceae</taxon>
        <taxon>Ilyomonas</taxon>
    </lineage>
</organism>
<dbReference type="SUPFAM" id="SSF48295">
    <property type="entry name" value="TrpR-like"/>
    <property type="match status" value="1"/>
</dbReference>
<dbReference type="GO" id="GO:0004803">
    <property type="term" value="F:transposase activity"/>
    <property type="evidence" value="ECO:0007669"/>
    <property type="project" value="InterPro"/>
</dbReference>
<dbReference type="EMBL" id="SZQL01000063">
    <property type="protein sequence ID" value="TKK63951.1"/>
    <property type="molecule type" value="Genomic_DNA"/>
</dbReference>
<dbReference type="RefSeq" id="WP_137264281.1">
    <property type="nucleotide sequence ID" value="NZ_SZQL01000063.1"/>
</dbReference>
<protein>
    <submittedName>
        <fullName evidence="1">DUF1153 domain-containing protein</fullName>
    </submittedName>
</protein>
<dbReference type="InterPro" id="IPR002514">
    <property type="entry name" value="Transposase_8"/>
</dbReference>
<dbReference type="Proteomes" id="UP000305848">
    <property type="component" value="Unassembled WGS sequence"/>
</dbReference>
<proteinExistence type="predicted"/>
<dbReference type="Gene3D" id="1.10.10.10">
    <property type="entry name" value="Winged helix-like DNA-binding domain superfamily/Winged helix DNA-binding domain"/>
    <property type="match status" value="1"/>
</dbReference>
<gene>
    <name evidence="1" type="ORF">FC093_23555</name>
</gene>
<dbReference type="Pfam" id="PF01527">
    <property type="entry name" value="HTH_Tnp_1"/>
    <property type="match status" value="1"/>
</dbReference>
<keyword evidence="2" id="KW-1185">Reference proteome</keyword>
<dbReference type="InterPro" id="IPR036388">
    <property type="entry name" value="WH-like_DNA-bd_sf"/>
</dbReference>
<dbReference type="AlphaFoldDB" id="A0A4U3KPG9"/>
<evidence type="ECO:0000313" key="2">
    <source>
        <dbReference type="Proteomes" id="UP000305848"/>
    </source>
</evidence>
<evidence type="ECO:0000313" key="1">
    <source>
        <dbReference type="EMBL" id="TKK63951.1"/>
    </source>
</evidence>
<accession>A0A4U3KPG9</accession>
<dbReference type="OrthoDB" id="679711at2"/>
<name>A0A4U3KPG9_9BACT</name>
<dbReference type="GO" id="GO:0006313">
    <property type="term" value="P:DNA transposition"/>
    <property type="evidence" value="ECO:0007669"/>
    <property type="project" value="InterPro"/>
</dbReference>
<dbReference type="GO" id="GO:0043565">
    <property type="term" value="F:sequence-specific DNA binding"/>
    <property type="evidence" value="ECO:0007669"/>
    <property type="project" value="InterPro"/>
</dbReference>
<dbReference type="InterPro" id="IPR010921">
    <property type="entry name" value="Trp_repressor/repl_initiator"/>
</dbReference>